<keyword evidence="2" id="KW-0723">Serine/threonine-protein kinase</keyword>
<name>A0A9R1L3K5_WHEAT</name>
<evidence type="ECO:0000256" key="6">
    <source>
        <dbReference type="ARBA" id="ARBA00022840"/>
    </source>
</evidence>
<evidence type="ECO:0000256" key="2">
    <source>
        <dbReference type="ARBA" id="ARBA00022527"/>
    </source>
</evidence>
<feature type="non-terminal residue" evidence="10">
    <location>
        <position position="64"/>
    </location>
</feature>
<dbReference type="AlphaFoldDB" id="A0A9R1L3K5"/>
<feature type="non-terminal residue" evidence="10">
    <location>
        <position position="1"/>
    </location>
</feature>
<dbReference type="PANTHER" id="PTHR45707:SF76">
    <property type="entry name" value="PROTEIN KINASE DOMAIN-CONTAINING PROTEIN"/>
    <property type="match status" value="1"/>
</dbReference>
<dbReference type="SUPFAM" id="SSF56112">
    <property type="entry name" value="Protein kinase-like (PK-like)"/>
    <property type="match status" value="1"/>
</dbReference>
<reference evidence="10" key="1">
    <citation type="journal article" date="2017" name="Gigascience">
        <title>The first near-complete assembly of the hexaploid bread wheat genome, Triticum aestivum.</title>
        <authorList>
            <person name="Zimin A.V."/>
            <person name="Puiu D."/>
            <person name="Hall R."/>
            <person name="Kingan S."/>
            <person name="Clavijo B.J."/>
            <person name="Salzberg S.L."/>
        </authorList>
    </citation>
    <scope>NUCLEOTIDE SEQUENCE</scope>
    <source>
        <tissue evidence="10">Leaf</tissue>
    </source>
</reference>
<keyword evidence="5" id="KW-0418">Kinase</keyword>
<dbReference type="GO" id="GO:0005524">
    <property type="term" value="F:ATP binding"/>
    <property type="evidence" value="ECO:0007669"/>
    <property type="project" value="UniProtKB-KW"/>
</dbReference>
<evidence type="ECO:0000256" key="3">
    <source>
        <dbReference type="ARBA" id="ARBA00022679"/>
    </source>
</evidence>
<evidence type="ECO:0000256" key="8">
    <source>
        <dbReference type="ARBA" id="ARBA00048679"/>
    </source>
</evidence>
<keyword evidence="3" id="KW-0808">Transferase</keyword>
<dbReference type="OrthoDB" id="624649at2759"/>
<accession>A0A9R1L3K5</accession>
<dbReference type="Proteomes" id="UP000815260">
    <property type="component" value="Chromosome 5D"/>
</dbReference>
<dbReference type="PANTHER" id="PTHR45707">
    <property type="entry name" value="C2 CALCIUM/LIPID-BINDING PLANT PHOSPHORIBOSYLTRANSFERASE FAMILY PROTEIN"/>
    <property type="match status" value="1"/>
</dbReference>
<keyword evidence="4" id="KW-0547">Nucleotide-binding</keyword>
<dbReference type="GO" id="GO:0004674">
    <property type="term" value="F:protein serine/threonine kinase activity"/>
    <property type="evidence" value="ECO:0007669"/>
    <property type="project" value="UniProtKB-KW"/>
</dbReference>
<comment type="catalytic activity">
    <reaction evidence="7">
        <text>L-threonyl-[protein] + ATP = O-phospho-L-threonyl-[protein] + ADP + H(+)</text>
        <dbReference type="Rhea" id="RHEA:46608"/>
        <dbReference type="Rhea" id="RHEA-COMP:11060"/>
        <dbReference type="Rhea" id="RHEA-COMP:11605"/>
        <dbReference type="ChEBI" id="CHEBI:15378"/>
        <dbReference type="ChEBI" id="CHEBI:30013"/>
        <dbReference type="ChEBI" id="CHEBI:30616"/>
        <dbReference type="ChEBI" id="CHEBI:61977"/>
        <dbReference type="ChEBI" id="CHEBI:456216"/>
        <dbReference type="EC" id="2.7.11.1"/>
    </reaction>
</comment>
<feature type="domain" description="Protein kinase" evidence="9">
    <location>
        <begin position="1"/>
        <end position="64"/>
    </location>
</feature>
<reference evidence="10" key="2">
    <citation type="submission" date="2020-03" db="EMBL/GenBank/DDBJ databases">
        <title>The second near-complete assembly of the hexaploid bread wheat (Triticum aestivum) genome.</title>
        <authorList>
            <person name="Zimin A.V."/>
            <person name="Puiu D."/>
            <person name="Shumante A."/>
            <person name="Alonge M."/>
            <person name="Salzberg S.L."/>
        </authorList>
    </citation>
    <scope>NUCLEOTIDE SEQUENCE</scope>
    <source>
        <tissue evidence="10">Leaf</tissue>
    </source>
</reference>
<dbReference type="PROSITE" id="PS00108">
    <property type="entry name" value="PROTEIN_KINASE_ST"/>
    <property type="match status" value="1"/>
</dbReference>
<dbReference type="PROSITE" id="PS50011">
    <property type="entry name" value="PROTEIN_KINASE_DOM"/>
    <property type="match status" value="1"/>
</dbReference>
<dbReference type="InterPro" id="IPR011009">
    <property type="entry name" value="Kinase-like_dom_sf"/>
</dbReference>
<evidence type="ECO:0000259" key="9">
    <source>
        <dbReference type="PROSITE" id="PS50011"/>
    </source>
</evidence>
<dbReference type="InterPro" id="IPR008271">
    <property type="entry name" value="Ser/Thr_kinase_AS"/>
</dbReference>
<evidence type="ECO:0000256" key="4">
    <source>
        <dbReference type="ARBA" id="ARBA00022741"/>
    </source>
</evidence>
<organism evidence="10">
    <name type="scientific">Triticum aestivum</name>
    <name type="common">Wheat</name>
    <dbReference type="NCBI Taxonomy" id="4565"/>
    <lineage>
        <taxon>Eukaryota</taxon>
        <taxon>Viridiplantae</taxon>
        <taxon>Streptophyta</taxon>
        <taxon>Embryophyta</taxon>
        <taxon>Tracheophyta</taxon>
        <taxon>Spermatophyta</taxon>
        <taxon>Magnoliopsida</taxon>
        <taxon>Liliopsida</taxon>
        <taxon>Poales</taxon>
        <taxon>Poaceae</taxon>
        <taxon>BOP clade</taxon>
        <taxon>Pooideae</taxon>
        <taxon>Triticodae</taxon>
        <taxon>Triticeae</taxon>
        <taxon>Triticinae</taxon>
        <taxon>Triticum</taxon>
    </lineage>
</organism>
<comment type="caution">
    <text evidence="10">The sequence shown here is derived from an EMBL/GenBank/DDBJ whole genome shotgun (WGS) entry which is preliminary data.</text>
</comment>
<sequence length="64" mass="7395">GHGWNTRYAIIRGICKGLKYLHEELESPIYHLDLKPANVLLDEDMTPKIADFGLSRFFFGEEQT</sequence>
<protein>
    <recommendedName>
        <fullName evidence="1">non-specific serine/threonine protein kinase</fullName>
        <ecNumber evidence="1">2.7.11.1</ecNumber>
    </recommendedName>
</protein>
<keyword evidence="6" id="KW-0067">ATP-binding</keyword>
<gene>
    <name evidence="10" type="ORF">CFC21_081009</name>
</gene>
<dbReference type="Pfam" id="PF00069">
    <property type="entry name" value="Pkinase"/>
    <property type="match status" value="1"/>
</dbReference>
<evidence type="ECO:0000256" key="1">
    <source>
        <dbReference type="ARBA" id="ARBA00012513"/>
    </source>
</evidence>
<evidence type="ECO:0000313" key="10">
    <source>
        <dbReference type="EMBL" id="KAF7076345.1"/>
    </source>
</evidence>
<comment type="catalytic activity">
    <reaction evidence="8">
        <text>L-seryl-[protein] + ATP = O-phospho-L-seryl-[protein] + ADP + H(+)</text>
        <dbReference type="Rhea" id="RHEA:17989"/>
        <dbReference type="Rhea" id="RHEA-COMP:9863"/>
        <dbReference type="Rhea" id="RHEA-COMP:11604"/>
        <dbReference type="ChEBI" id="CHEBI:15378"/>
        <dbReference type="ChEBI" id="CHEBI:29999"/>
        <dbReference type="ChEBI" id="CHEBI:30616"/>
        <dbReference type="ChEBI" id="CHEBI:83421"/>
        <dbReference type="ChEBI" id="CHEBI:456216"/>
        <dbReference type="EC" id="2.7.11.1"/>
    </reaction>
</comment>
<dbReference type="Gene3D" id="1.10.510.10">
    <property type="entry name" value="Transferase(Phosphotransferase) domain 1"/>
    <property type="match status" value="1"/>
</dbReference>
<dbReference type="FunFam" id="1.10.510.10:FF:001023">
    <property type="entry name" value="Os07g0541700 protein"/>
    <property type="match status" value="1"/>
</dbReference>
<dbReference type="EMBL" id="CM022225">
    <property type="protein sequence ID" value="KAF7076345.1"/>
    <property type="molecule type" value="Genomic_DNA"/>
</dbReference>
<proteinExistence type="predicted"/>
<evidence type="ECO:0000256" key="5">
    <source>
        <dbReference type="ARBA" id="ARBA00022777"/>
    </source>
</evidence>
<dbReference type="EC" id="2.7.11.1" evidence="1"/>
<dbReference type="InterPro" id="IPR000719">
    <property type="entry name" value="Prot_kinase_dom"/>
</dbReference>
<evidence type="ECO:0000256" key="7">
    <source>
        <dbReference type="ARBA" id="ARBA00047899"/>
    </source>
</evidence>